<dbReference type="AlphaFoldDB" id="A0AAV5FKZ6"/>
<comment type="pathway">
    <text evidence="1">Protein modification; protein ubiquitination.</text>
</comment>
<evidence type="ECO:0000256" key="1">
    <source>
        <dbReference type="ARBA" id="ARBA00004906"/>
    </source>
</evidence>
<dbReference type="InterPro" id="IPR000210">
    <property type="entry name" value="BTB/POZ_dom"/>
</dbReference>
<evidence type="ECO:0000259" key="2">
    <source>
        <dbReference type="PROSITE" id="PS50097"/>
    </source>
</evidence>
<dbReference type="InterPro" id="IPR008974">
    <property type="entry name" value="TRAF-like"/>
</dbReference>
<dbReference type="SUPFAM" id="SSF54695">
    <property type="entry name" value="POZ domain"/>
    <property type="match status" value="1"/>
</dbReference>
<dbReference type="GO" id="GO:0016567">
    <property type="term" value="P:protein ubiquitination"/>
    <property type="evidence" value="ECO:0007669"/>
    <property type="project" value="InterPro"/>
</dbReference>
<evidence type="ECO:0000313" key="3">
    <source>
        <dbReference type="EMBL" id="GJN34921.1"/>
    </source>
</evidence>
<comment type="caution">
    <text evidence="3">The sequence shown here is derived from an EMBL/GenBank/DDBJ whole genome shotgun (WGS) entry which is preliminary data.</text>
</comment>
<dbReference type="CDD" id="cd00121">
    <property type="entry name" value="MATH"/>
    <property type="match status" value="1"/>
</dbReference>
<dbReference type="PANTHER" id="PTHR26379:SF180">
    <property type="entry name" value="TRAF TRANSCRIPTION FACTOR"/>
    <property type="match status" value="1"/>
</dbReference>
<dbReference type="InterPro" id="IPR045005">
    <property type="entry name" value="BPM1-6"/>
</dbReference>
<organism evidence="3 4">
    <name type="scientific">Eleusine coracana subsp. coracana</name>
    <dbReference type="NCBI Taxonomy" id="191504"/>
    <lineage>
        <taxon>Eukaryota</taxon>
        <taxon>Viridiplantae</taxon>
        <taxon>Streptophyta</taxon>
        <taxon>Embryophyta</taxon>
        <taxon>Tracheophyta</taxon>
        <taxon>Spermatophyta</taxon>
        <taxon>Magnoliopsida</taxon>
        <taxon>Liliopsida</taxon>
        <taxon>Poales</taxon>
        <taxon>Poaceae</taxon>
        <taxon>PACMAD clade</taxon>
        <taxon>Chloridoideae</taxon>
        <taxon>Cynodonteae</taxon>
        <taxon>Eleusininae</taxon>
        <taxon>Eleusine</taxon>
    </lineage>
</organism>
<name>A0AAV5FKZ6_ELECO</name>
<reference evidence="3" key="2">
    <citation type="submission" date="2021-12" db="EMBL/GenBank/DDBJ databases">
        <title>Resequencing data analysis of finger millet.</title>
        <authorList>
            <person name="Hatakeyama M."/>
            <person name="Aluri S."/>
            <person name="Balachadran M.T."/>
            <person name="Sivarajan S.R."/>
            <person name="Poveda L."/>
            <person name="Shimizu-Inatsugi R."/>
            <person name="Schlapbach R."/>
            <person name="Sreeman S.M."/>
            <person name="Shimizu K.K."/>
        </authorList>
    </citation>
    <scope>NUCLEOTIDE SEQUENCE</scope>
</reference>
<dbReference type="Gene3D" id="3.30.710.10">
    <property type="entry name" value="Potassium Channel Kv1.1, Chain A"/>
    <property type="match status" value="1"/>
</dbReference>
<dbReference type="Pfam" id="PF22486">
    <property type="entry name" value="MATH_2"/>
    <property type="match status" value="1"/>
</dbReference>
<sequence length="263" mass="29464">MFKRLTCTCLTRLSEGRRSVHLLKVGGYHSHTWKKSSYYASTKCEVDGYSWEIRFYPWYSGGYNIILQLVFLSEAGTNRVRANISSRLVDPSGILEPSVEKTCRSKMFQHPSESSEALVIMRRSQAESTGYIKNNTDLTIECTITMFKDLDAISVPCANLHHHLGDLLETETGVDVMFIVSGESFPAHKNVVAARSPVFMAEFFGETGAASGVVYGEIAATRKGRWLESVSVKTRRPAAVYYQTESTVDCNRKQSALFVNRCL</sequence>
<dbReference type="PANTHER" id="PTHR26379">
    <property type="entry name" value="BTB/POZ AND MATH DOMAIN-CONTAINING PROTEIN 1"/>
    <property type="match status" value="1"/>
</dbReference>
<dbReference type="EMBL" id="BQKI01000086">
    <property type="protein sequence ID" value="GJN34921.1"/>
    <property type="molecule type" value="Genomic_DNA"/>
</dbReference>
<dbReference type="InterPro" id="IPR002083">
    <property type="entry name" value="MATH/TRAF_dom"/>
</dbReference>
<keyword evidence="4" id="KW-1185">Reference proteome</keyword>
<dbReference type="Gene3D" id="2.60.210.10">
    <property type="entry name" value="Apoptosis, Tumor Necrosis Factor Receptor Associated Protein 2, Chain A"/>
    <property type="match status" value="1"/>
</dbReference>
<reference evidence="3" key="1">
    <citation type="journal article" date="2018" name="DNA Res.">
        <title>Multiple hybrid de novo genome assembly of finger millet, an orphan allotetraploid crop.</title>
        <authorList>
            <person name="Hatakeyama M."/>
            <person name="Aluri S."/>
            <person name="Balachadran M.T."/>
            <person name="Sivarajan S.R."/>
            <person name="Patrignani A."/>
            <person name="Gruter S."/>
            <person name="Poveda L."/>
            <person name="Shimizu-Inatsugi R."/>
            <person name="Baeten J."/>
            <person name="Francoijs K.J."/>
            <person name="Nataraja K.N."/>
            <person name="Reddy Y.A.N."/>
            <person name="Phadnis S."/>
            <person name="Ravikumar R.L."/>
            <person name="Schlapbach R."/>
            <person name="Sreeman S.M."/>
            <person name="Shimizu K.K."/>
        </authorList>
    </citation>
    <scope>NUCLEOTIDE SEQUENCE</scope>
</reference>
<dbReference type="Proteomes" id="UP001054889">
    <property type="component" value="Unassembled WGS sequence"/>
</dbReference>
<gene>
    <name evidence="3" type="primary">gb23631</name>
    <name evidence="3" type="ORF">PR202_gb23631</name>
</gene>
<dbReference type="Pfam" id="PF00651">
    <property type="entry name" value="BTB"/>
    <property type="match status" value="1"/>
</dbReference>
<proteinExistence type="predicted"/>
<dbReference type="PROSITE" id="PS50097">
    <property type="entry name" value="BTB"/>
    <property type="match status" value="1"/>
</dbReference>
<accession>A0AAV5FKZ6</accession>
<evidence type="ECO:0000313" key="4">
    <source>
        <dbReference type="Proteomes" id="UP001054889"/>
    </source>
</evidence>
<feature type="domain" description="BTB" evidence="2">
    <location>
        <begin position="174"/>
        <end position="203"/>
    </location>
</feature>
<dbReference type="SUPFAM" id="SSF49599">
    <property type="entry name" value="TRAF domain-like"/>
    <property type="match status" value="1"/>
</dbReference>
<dbReference type="InterPro" id="IPR011333">
    <property type="entry name" value="SKP1/BTB/POZ_sf"/>
</dbReference>
<protein>
    <recommendedName>
        <fullName evidence="2">BTB domain-containing protein</fullName>
    </recommendedName>
</protein>